<evidence type="ECO:0000256" key="7">
    <source>
        <dbReference type="SAM" id="MobiDB-lite"/>
    </source>
</evidence>
<dbReference type="PANTHER" id="PTHR12270:SF25">
    <property type="entry name" value="GLYCOSYLTRANSFERASE-LIKE PROTEIN LARGE"/>
    <property type="match status" value="1"/>
</dbReference>
<evidence type="ECO:0000256" key="4">
    <source>
        <dbReference type="ARBA" id="ARBA00022989"/>
    </source>
</evidence>
<dbReference type="GO" id="GO:0035269">
    <property type="term" value="P:protein O-linked glycosylation via mannose"/>
    <property type="evidence" value="ECO:0007669"/>
    <property type="project" value="TreeGrafter"/>
</dbReference>
<keyword evidence="5" id="KW-0472">Membrane</keyword>
<evidence type="ECO:0000256" key="5">
    <source>
        <dbReference type="ARBA" id="ARBA00023136"/>
    </source>
</evidence>
<evidence type="ECO:0000256" key="2">
    <source>
        <dbReference type="ARBA" id="ARBA00022692"/>
    </source>
</evidence>
<dbReference type="InterPro" id="IPR029044">
    <property type="entry name" value="Nucleotide-diphossugar_trans"/>
</dbReference>
<dbReference type="GO" id="GO:0015020">
    <property type="term" value="F:glucuronosyltransferase activity"/>
    <property type="evidence" value="ECO:0007669"/>
    <property type="project" value="TreeGrafter"/>
</dbReference>
<dbReference type="SUPFAM" id="SSF53448">
    <property type="entry name" value="Nucleotide-diphospho-sugar transferases"/>
    <property type="match status" value="1"/>
</dbReference>
<dbReference type="GO" id="GO:0016020">
    <property type="term" value="C:membrane"/>
    <property type="evidence" value="ECO:0007669"/>
    <property type="project" value="UniProtKB-SubCell"/>
</dbReference>
<gene>
    <name evidence="8" type="ORF">ECPE_LOCUS13297</name>
</gene>
<dbReference type="OrthoDB" id="6238971at2759"/>
<keyword evidence="6" id="KW-0325">Glycoprotein</keyword>
<dbReference type="EMBL" id="UZAN01054754">
    <property type="protein sequence ID" value="VDP90569.1"/>
    <property type="molecule type" value="Genomic_DNA"/>
</dbReference>
<evidence type="ECO:0000256" key="6">
    <source>
        <dbReference type="ARBA" id="ARBA00023180"/>
    </source>
</evidence>
<dbReference type="InterPro" id="IPR051292">
    <property type="entry name" value="Xyl/GlcA_transferase"/>
</dbReference>
<feature type="compositionally biased region" description="Polar residues" evidence="7">
    <location>
        <begin position="235"/>
        <end position="255"/>
    </location>
</feature>
<dbReference type="GO" id="GO:0042285">
    <property type="term" value="F:xylosyltransferase activity"/>
    <property type="evidence" value="ECO:0007669"/>
    <property type="project" value="TreeGrafter"/>
</dbReference>
<comment type="subcellular location">
    <subcellularLocation>
        <location evidence="1">Membrane</location>
        <topology evidence="1">Single-pass type II membrane protein</topology>
    </subcellularLocation>
</comment>
<feature type="region of interest" description="Disordered" evidence="7">
    <location>
        <begin position="229"/>
        <end position="255"/>
    </location>
</feature>
<accession>A0A183B262</accession>
<keyword evidence="4" id="KW-1133">Transmembrane helix</keyword>
<name>A0A183B262_9TREM</name>
<dbReference type="WBParaSite" id="ECPE_0001333601-mRNA-1">
    <property type="protein sequence ID" value="ECPE_0001333601-mRNA-1"/>
    <property type="gene ID" value="ECPE_0001333601"/>
</dbReference>
<evidence type="ECO:0000313" key="9">
    <source>
        <dbReference type="Proteomes" id="UP000272942"/>
    </source>
</evidence>
<reference evidence="10" key="1">
    <citation type="submission" date="2016-06" db="UniProtKB">
        <authorList>
            <consortium name="WormBaseParasite"/>
        </authorList>
    </citation>
    <scope>IDENTIFICATION</scope>
</reference>
<proteinExistence type="predicted"/>
<evidence type="ECO:0000256" key="3">
    <source>
        <dbReference type="ARBA" id="ARBA00022968"/>
    </source>
</evidence>
<evidence type="ECO:0000313" key="8">
    <source>
        <dbReference type="EMBL" id="VDP90569.1"/>
    </source>
</evidence>
<evidence type="ECO:0000256" key="1">
    <source>
        <dbReference type="ARBA" id="ARBA00004606"/>
    </source>
</evidence>
<reference evidence="8 9" key="2">
    <citation type="submission" date="2018-11" db="EMBL/GenBank/DDBJ databases">
        <authorList>
            <consortium name="Pathogen Informatics"/>
        </authorList>
    </citation>
    <scope>NUCLEOTIDE SEQUENCE [LARGE SCALE GENOMIC DNA]</scope>
    <source>
        <strain evidence="8 9">Egypt</strain>
    </source>
</reference>
<keyword evidence="3" id="KW-0735">Signal-anchor</keyword>
<sequence>METKPTVLTLTEITGMSIYAGQKRVEDLQTVFNGQLAVLDATAGIALINYSLKPQIDWIPNKHRAGIYAMLRLIITDILPSSVEKVIVLDTDTLFNYNILDLWKQFEKFTPQQIVGVNGGVLLLHLKKMRHNMWSTLWLSELFYAISRQGTLYNGEQDVFVFMIIHNPQIYYRLPCEWNFQLSRFSLPHCCPVIWPLRRPDEMDCITGKHSPASATQPNLLKIGHLDRNEKPETNDYTQLAESDDLTTVPSFSSK</sequence>
<dbReference type="AlphaFoldDB" id="A0A183B262"/>
<evidence type="ECO:0000313" key="10">
    <source>
        <dbReference type="WBParaSite" id="ECPE_0001333601-mRNA-1"/>
    </source>
</evidence>
<dbReference type="Gene3D" id="3.90.550.10">
    <property type="entry name" value="Spore Coat Polysaccharide Biosynthesis Protein SpsA, Chain A"/>
    <property type="match status" value="1"/>
</dbReference>
<dbReference type="PANTHER" id="PTHR12270">
    <property type="entry name" value="GLYCOSYLTRANSFERASE-RELATED"/>
    <property type="match status" value="1"/>
</dbReference>
<protein>
    <submittedName>
        <fullName evidence="10">Nucleotid_trans domain-containing protein</fullName>
    </submittedName>
</protein>
<dbReference type="Proteomes" id="UP000272942">
    <property type="component" value="Unassembled WGS sequence"/>
</dbReference>
<keyword evidence="2" id="KW-0812">Transmembrane</keyword>
<organism evidence="10">
    <name type="scientific">Echinostoma caproni</name>
    <dbReference type="NCBI Taxonomy" id="27848"/>
    <lineage>
        <taxon>Eukaryota</taxon>
        <taxon>Metazoa</taxon>
        <taxon>Spiralia</taxon>
        <taxon>Lophotrochozoa</taxon>
        <taxon>Platyhelminthes</taxon>
        <taxon>Trematoda</taxon>
        <taxon>Digenea</taxon>
        <taxon>Plagiorchiida</taxon>
        <taxon>Echinostomata</taxon>
        <taxon>Echinostomatoidea</taxon>
        <taxon>Echinostomatidae</taxon>
        <taxon>Echinostoma</taxon>
    </lineage>
</organism>
<keyword evidence="9" id="KW-1185">Reference proteome</keyword>
<dbReference type="GO" id="GO:0005794">
    <property type="term" value="C:Golgi apparatus"/>
    <property type="evidence" value="ECO:0007669"/>
    <property type="project" value="TreeGrafter"/>
</dbReference>